<dbReference type="PANTHER" id="PTHR30469:SF15">
    <property type="entry name" value="HLYD FAMILY OF SECRETION PROTEINS"/>
    <property type="match status" value="1"/>
</dbReference>
<dbReference type="Gene3D" id="2.40.420.20">
    <property type="match status" value="1"/>
</dbReference>
<gene>
    <name evidence="1" type="ORF">E2L05_09295</name>
</gene>
<dbReference type="EMBL" id="SMZO01000017">
    <property type="protein sequence ID" value="TDL88086.1"/>
    <property type="molecule type" value="Genomic_DNA"/>
</dbReference>
<dbReference type="Gene3D" id="2.40.50.100">
    <property type="match status" value="1"/>
</dbReference>
<proteinExistence type="predicted"/>
<dbReference type="SUPFAM" id="SSF111369">
    <property type="entry name" value="HlyD-like secretion proteins"/>
    <property type="match status" value="2"/>
</dbReference>
<reference evidence="1 2" key="1">
    <citation type="submission" date="2019-03" db="EMBL/GenBank/DDBJ databases">
        <title>Rhodobacteraceae bacterium SM1902, a new member of the family Rhodobacteraceae isolated from Yantai.</title>
        <authorList>
            <person name="Sun Y."/>
        </authorList>
    </citation>
    <scope>NUCLEOTIDE SEQUENCE [LARGE SCALE GENOMIC DNA]</scope>
    <source>
        <strain evidence="1 2">SM1902</strain>
    </source>
</reference>
<comment type="caution">
    <text evidence="1">The sequence shown here is derived from an EMBL/GenBank/DDBJ whole genome shotgun (WGS) entry which is preliminary data.</text>
</comment>
<dbReference type="RefSeq" id="WP_133342641.1">
    <property type="nucleotide sequence ID" value="NZ_SMZO01000017.1"/>
</dbReference>
<dbReference type="Gene3D" id="2.40.30.170">
    <property type="match status" value="1"/>
</dbReference>
<protein>
    <submittedName>
        <fullName evidence="1">HlyD family efflux transporter periplasmic adaptor subunit</fullName>
    </submittedName>
</protein>
<accession>A0A4R6B035</accession>
<evidence type="ECO:0000313" key="1">
    <source>
        <dbReference type="EMBL" id="TDL88086.1"/>
    </source>
</evidence>
<organism evidence="1 2">
    <name type="scientific">Meridianimarinicoccus aquatilis</name>
    <dbReference type="NCBI Taxonomy" id="2552766"/>
    <lineage>
        <taxon>Bacteria</taxon>
        <taxon>Pseudomonadati</taxon>
        <taxon>Pseudomonadota</taxon>
        <taxon>Alphaproteobacteria</taxon>
        <taxon>Rhodobacterales</taxon>
        <taxon>Paracoccaceae</taxon>
        <taxon>Meridianimarinicoccus</taxon>
    </lineage>
</organism>
<evidence type="ECO:0000313" key="2">
    <source>
        <dbReference type="Proteomes" id="UP000294562"/>
    </source>
</evidence>
<name>A0A4R6B035_9RHOB</name>
<dbReference type="OrthoDB" id="7626141at2"/>
<dbReference type="GO" id="GO:1990281">
    <property type="term" value="C:efflux pump complex"/>
    <property type="evidence" value="ECO:0007669"/>
    <property type="project" value="TreeGrafter"/>
</dbReference>
<dbReference type="GO" id="GO:0015562">
    <property type="term" value="F:efflux transmembrane transporter activity"/>
    <property type="evidence" value="ECO:0007669"/>
    <property type="project" value="TreeGrafter"/>
</dbReference>
<sequence length="491" mass="51500">MGFVRSALIGIMLGALTLGALGWAGVSIWSAISAMSEDDTPERNRREVVTAVNAVTVSSGSEIPVIEAFGTLRSTRTLELRAASAGQIVNVMDPFRDGVRVAGGEMVARIDPAEAEAALATAQADLTEAEADLRDAALGLELAKDDLTVTQEQADLRAQALARQNDLGARGVGSAAAVETAALAAAQARQAVVSRRQALAQAEARLDQAGTARERARIALGEAARLLQDTSVIAPFDGVLSDVAVVRGGLVARNDLLARLVDPAALEVAFRLSTAQFARLTERGSVPQDAVASVSLDLGGSELVSTTDRLRESPVVGEGESGRALFARLRDVTGFRPGDIVTVRLAEPPLPGVARLPSSAVGAQGEVLVIGPEDRLEEARVQIVRRQGNSVLVRAPALEEAQIVADRNPSLGAGLKVRIIDRAPQSNARTGADAVRGQMIDLNPERRAALMALVRADANLPEQERDRMLSILANTAVPAGIIDQIEQRRGG</sequence>
<keyword evidence="2" id="KW-1185">Reference proteome</keyword>
<dbReference type="Gene3D" id="1.10.287.470">
    <property type="entry name" value="Helix hairpin bin"/>
    <property type="match status" value="1"/>
</dbReference>
<dbReference type="AlphaFoldDB" id="A0A4R6B035"/>
<dbReference type="Proteomes" id="UP000294562">
    <property type="component" value="Unassembled WGS sequence"/>
</dbReference>
<dbReference type="PANTHER" id="PTHR30469">
    <property type="entry name" value="MULTIDRUG RESISTANCE PROTEIN MDTA"/>
    <property type="match status" value="1"/>
</dbReference>